<keyword evidence="1" id="KW-0472">Membrane</keyword>
<sequence>MARGAFVFLLFFLVSLVLIPASADYIDMSKFARNATVQELGKFSSQPDLVYWSNETKKFITGTESKWVIDSWAYVVDYDLNKGYIVVYTNRTEPVTIVDVFGGTWKKATIHKGYNYFNFSGVQEYAGLKVVTIGSPSGFAILKQKRDIFYFEDYPIAILKSELAKFSWQRAAGALGLFLVGFALSYWLKRERLLISFVDNLVIISVCIILILAVLSVDYTTTMVNIPAGNSTIAKEIPALELSKEKVRDMYNWAFAVFFIAGFLFAMRLADYEKLYLAIVDYSKPIRLYELPYLPKKGLIRDFDNRLTKISFKEDFKQLISFELDGKSVKGILAVKAEDRVNDSKAEFNARYSLIAFFAMLIISVVANYLNAFKIDLAYSLLLAAITASIFNIKAIKQHFSLEVTKTKLIECSEIMNEDNYTKMLKNAQIKQIAEDYNKLLRAYVREKITMPRKTVSELLSVIREVKGGGDE</sequence>
<keyword evidence="1" id="KW-1133">Transmembrane helix</keyword>
<dbReference type="EMBL" id="BK065158">
    <property type="protein sequence ID" value="DBA54673.1"/>
    <property type="molecule type" value="Genomic_DNA"/>
</dbReference>
<proteinExistence type="predicted"/>
<accession>A0AAT9JAU9</accession>
<feature type="transmembrane region" description="Helical" evidence="1">
    <location>
        <begin position="200"/>
        <end position="217"/>
    </location>
</feature>
<feature type="transmembrane region" description="Helical" evidence="1">
    <location>
        <begin position="352"/>
        <end position="371"/>
    </location>
</feature>
<evidence type="ECO:0000256" key="1">
    <source>
        <dbReference type="SAM" id="Phobius"/>
    </source>
</evidence>
<keyword evidence="1" id="KW-0812">Transmembrane</keyword>
<reference evidence="2" key="1">
    <citation type="journal article" date="2024" name="ISME J.">
        <title>Pleomorphic viruses establish stable relationship with marine hyperthermophilic archaea.</title>
        <authorList>
            <person name="Baquero D.P."/>
            <person name="Bignon E.A."/>
            <person name="Krupovic M."/>
        </authorList>
    </citation>
    <scope>NUCLEOTIDE SEQUENCE</scope>
</reference>
<feature type="transmembrane region" description="Helical" evidence="1">
    <location>
        <begin position="250"/>
        <end position="270"/>
    </location>
</feature>
<gene>
    <name evidence="2" type="ORF">ThalV2_gp05</name>
</gene>
<organism evidence="2">
    <name type="scientific">Pleomorphic virus ThalV2</name>
    <dbReference type="NCBI Taxonomy" id="3115753"/>
    <lineage>
        <taxon>Viruses</taxon>
        <taxon>Monodnaviria</taxon>
        <taxon>Trapavirae</taxon>
        <taxon>Saleviricota</taxon>
        <taxon>Huolimaviricetes</taxon>
        <taxon>Haloruvirales</taxon>
        <taxon>Pleolipoviridae</taxon>
    </lineage>
</organism>
<feature type="transmembrane region" description="Helical" evidence="1">
    <location>
        <begin position="168"/>
        <end position="188"/>
    </location>
</feature>
<evidence type="ECO:0000313" key="2">
    <source>
        <dbReference type="EMBL" id="DBA54673.1"/>
    </source>
</evidence>
<feature type="transmembrane region" description="Helical" evidence="1">
    <location>
        <begin position="377"/>
        <end position="396"/>
    </location>
</feature>
<name>A0AAT9JAU9_9VIRU</name>
<protein>
    <submittedName>
        <fullName evidence="2">Uncharacterized protein</fullName>
    </submittedName>
</protein>